<comment type="caution">
    <text evidence="1">The sequence shown here is derived from an EMBL/GenBank/DDBJ whole genome shotgun (WGS) entry which is preliminary data.</text>
</comment>
<keyword evidence="2" id="KW-1185">Reference proteome</keyword>
<reference evidence="2" key="1">
    <citation type="submission" date="2019-05" db="EMBL/GenBank/DDBJ databases">
        <title>Prevotella brunnea sp. nov., isolated from a wound of a patient.</title>
        <authorList>
            <person name="Buhl M."/>
        </authorList>
    </citation>
    <scope>NUCLEOTIDE SEQUENCE [LARGE SCALE GENOMIC DNA]</scope>
    <source>
        <strain evidence="2">A2672</strain>
    </source>
</reference>
<proteinExistence type="predicted"/>
<dbReference type="RefSeq" id="WP_147785652.1">
    <property type="nucleotide sequence ID" value="NZ_SDIK01000055.1"/>
</dbReference>
<sequence>MSIMSVKAQGGSAPAIYYGGLEATAESAAGPKNYFVLYNIAADLYVTQGGNNGVEMILENMPYYPFHMNGVQEKQGQHVVGGQKCNKVHFLCPMNGRSSMQYSKDMTGAPGETLPGFYRLNGASYPWEAVPVEGYDEYTHVYNLYYYNSDGTYHPLRATESKTLELSESTEADPNDYYAQWQLVPLHEILREFDLWTRIYYGESASFYINNPDFQRDWRPTFSWEKPMYHDWQPYYLTVSGGNMNINTQGNQRLDCFNKDLLPDYAQSYSVANKKIEMGRKYADLLGVNVTRATGSVANHTAGKSGMFVQAVNLPFDGWYKVSCQGFYRPVTNSDGTKSSAYLTAFVSPTTVYKVPMADPDVNYYTSYGNYLNDYKNPFVDESGIPARTFVKKPLKEIGTDQDFSTNNFTDGANRDYIWSGTQFKEGKYPNELYIYLPWSGEDETGSPHILNIGIVADNMNDNTRLNQYWLSFDKFKLEYIGESAYLLDEDAENIDYMKNREYETLLLHASLKPHKWNTFVSPVTLNGGQVKVGFGPNTEVAVLREKAEGDDDNTIYFSKVNMDAEHYDSVAIEANTPCLIKPDMEPTLRPWMRNYIDYDGVEKQLADNMRTYFIQGTSMDKPETSIINTLTTDQKTKYTFGKLHIEGTLTKTNNAVKVGNFALKDNKWWKRTTPIWSKGFHWWIVNDKTQSGAKSYRLMVDDNIVSPTSINGIEAVEEAEPLGDIYTVSGQLVRKNATSTEGLPAGCYIAKGKKLVVKY</sequence>
<organism evidence="1 2">
    <name type="scientific">Prevotella brunnea</name>
    <dbReference type="NCBI Taxonomy" id="2508867"/>
    <lineage>
        <taxon>Bacteria</taxon>
        <taxon>Pseudomonadati</taxon>
        <taxon>Bacteroidota</taxon>
        <taxon>Bacteroidia</taxon>
        <taxon>Bacteroidales</taxon>
        <taxon>Prevotellaceae</taxon>
        <taxon>Prevotella</taxon>
    </lineage>
</organism>
<evidence type="ECO:0008006" key="3">
    <source>
        <dbReference type="Google" id="ProtNLM"/>
    </source>
</evidence>
<name>A0A5C8GG92_9BACT</name>
<accession>A0A5C8GG92</accession>
<evidence type="ECO:0000313" key="2">
    <source>
        <dbReference type="Proteomes" id="UP000321612"/>
    </source>
</evidence>
<dbReference type="EMBL" id="SDIK01000055">
    <property type="protein sequence ID" value="TXJ60942.1"/>
    <property type="molecule type" value="Genomic_DNA"/>
</dbReference>
<gene>
    <name evidence="1" type="ORF">ETF27_07560</name>
</gene>
<protein>
    <recommendedName>
        <fullName evidence="3">Adhesin</fullName>
    </recommendedName>
</protein>
<dbReference type="OrthoDB" id="1057433at2"/>
<dbReference type="Proteomes" id="UP000321612">
    <property type="component" value="Unassembled WGS sequence"/>
</dbReference>
<dbReference type="AlphaFoldDB" id="A0A5C8GG92"/>
<evidence type="ECO:0000313" key="1">
    <source>
        <dbReference type="EMBL" id="TXJ60942.1"/>
    </source>
</evidence>